<dbReference type="PANTHER" id="PTHR34408:SF1">
    <property type="entry name" value="GLYCOSYL HYDROLASE FAMILY 19 DOMAIN-CONTAINING PROTEIN HI_1415"/>
    <property type="match status" value="1"/>
</dbReference>
<dbReference type="HOGENOM" id="CLU_073833_1_1_6"/>
<dbReference type="InterPro" id="IPR023346">
    <property type="entry name" value="Lysozyme-like_dom_sf"/>
</dbReference>
<dbReference type="Gene3D" id="1.10.530.10">
    <property type="match status" value="1"/>
</dbReference>
<name>D4XRN0_ACIHA</name>
<dbReference type="GO" id="GO:0016998">
    <property type="term" value="P:cell wall macromolecule catabolic process"/>
    <property type="evidence" value="ECO:0007669"/>
    <property type="project" value="InterPro"/>
</dbReference>
<dbReference type="Proteomes" id="UP000003085">
    <property type="component" value="Unassembled WGS sequence"/>
</dbReference>
<proteinExistence type="predicted"/>
<dbReference type="Pfam" id="PF00182">
    <property type="entry name" value="Glyco_hydro_19"/>
    <property type="match status" value="1"/>
</dbReference>
<accession>D4XRN0</accession>
<dbReference type="InterPro" id="IPR052354">
    <property type="entry name" value="Cell_Wall_Dynamics_Protein"/>
</dbReference>
<evidence type="ECO:0000313" key="2">
    <source>
        <dbReference type="EMBL" id="EFF82090.1"/>
    </source>
</evidence>
<sequence>MSFKSLQKSLGVDDDGIVGRGTLTALFRRLGASQARADELALSANVHMRTYKILENEQRLAHFIAQLAHESGNFRYMEEIASGAAYEGRKDLGNMEKGDGARYKGRGPIQLTGRANYRKYGRALGIDFESNPQIVALPSIGMLVACKYWADNGLNELADKDDINLITLRINGGYNGLADRKAKLGVMKNMMGKK</sequence>
<dbReference type="GO" id="GO:0006032">
    <property type="term" value="P:chitin catabolic process"/>
    <property type="evidence" value="ECO:0007669"/>
    <property type="project" value="InterPro"/>
</dbReference>
<comment type="caution">
    <text evidence="2">The sequence shown here is derived from an EMBL/GenBank/DDBJ whole genome shotgun (WGS) entry which is preliminary data.</text>
</comment>
<dbReference type="InterPro" id="IPR000726">
    <property type="entry name" value="Glyco_hydro_19_cat"/>
</dbReference>
<reference evidence="3" key="1">
    <citation type="submission" date="2010-03" db="EMBL/GenBank/DDBJ databases">
        <title>Complete sequence of Mobiluncus curtisii ATCC 43063.</title>
        <authorList>
            <person name="Muzny D."/>
            <person name="Qin X."/>
            <person name="Deng J."/>
            <person name="Jiang H."/>
            <person name="Liu Y."/>
            <person name="Qu J."/>
            <person name="Song X.-Z."/>
            <person name="Zhang L."/>
            <person name="Thornton R."/>
            <person name="Coyle M."/>
            <person name="Francisco L."/>
            <person name="Jackson L."/>
            <person name="Javaid M."/>
            <person name="Korchina V."/>
            <person name="Kovar C."/>
            <person name="Mata R."/>
            <person name="Mathew T."/>
            <person name="Ngo R."/>
            <person name="Nguyen L."/>
            <person name="Nguyen N."/>
            <person name="Okwuonu G."/>
            <person name="Ongeri F."/>
            <person name="Pham C."/>
            <person name="Simmons D."/>
            <person name="Wilczek-Boney K."/>
            <person name="Hale W."/>
            <person name="Jakkamsetti A."/>
            <person name="Pham P."/>
            <person name="Ruth R."/>
            <person name="San Lucas F."/>
            <person name="Warren J."/>
            <person name="Zhang J."/>
            <person name="Zhao Z."/>
            <person name="Zhou C."/>
            <person name="Zhu D."/>
            <person name="Lee S."/>
            <person name="Bess C."/>
            <person name="Blankenburg K."/>
            <person name="Forbes L."/>
            <person name="Fu Q."/>
            <person name="Gubbala S."/>
            <person name="Hirani K."/>
            <person name="Jayaseelan J.C."/>
            <person name="Lara F."/>
            <person name="Munidasa M."/>
            <person name="Palculict T."/>
            <person name="Patil S."/>
            <person name="Pu L.-L."/>
            <person name="Saada N."/>
            <person name="Tang L."/>
            <person name="Weissenberger G."/>
            <person name="Zhu Y."/>
            <person name="Hemphill L."/>
            <person name="Shang Y."/>
            <person name="Youmans B."/>
            <person name="Ayvaz T."/>
            <person name="Ross M."/>
            <person name="Santibanez J."/>
            <person name="Aqrawi P."/>
            <person name="Gross S."/>
            <person name="Joshi V."/>
            <person name="Fowler G."/>
            <person name="Nazareth L."/>
            <person name="Reid J."/>
            <person name="Worley K."/>
            <person name="Petrosino J."/>
            <person name="Highlander S."/>
            <person name="Gibbs R."/>
            <person name="Gibbs R."/>
        </authorList>
    </citation>
    <scope>NUCLEOTIDE SEQUENCE [LARGE SCALE GENOMIC DNA]</scope>
    <source>
        <strain evidence="3">ATCC 19194</strain>
    </source>
</reference>
<gene>
    <name evidence="2" type="ORF">HMP0015_2372</name>
</gene>
<organism evidence="2 3">
    <name type="scientific">Acinetobacter haemolyticus ATCC 19194</name>
    <dbReference type="NCBI Taxonomy" id="707232"/>
    <lineage>
        <taxon>Bacteria</taxon>
        <taxon>Pseudomonadati</taxon>
        <taxon>Pseudomonadota</taxon>
        <taxon>Gammaproteobacteria</taxon>
        <taxon>Moraxellales</taxon>
        <taxon>Moraxellaceae</taxon>
        <taxon>Acinetobacter</taxon>
    </lineage>
</organism>
<evidence type="ECO:0000259" key="1">
    <source>
        <dbReference type="Pfam" id="PF00182"/>
    </source>
</evidence>
<dbReference type="RefSeq" id="WP_004639650.1">
    <property type="nucleotide sequence ID" value="NZ_GG770435.1"/>
</dbReference>
<evidence type="ECO:0000313" key="3">
    <source>
        <dbReference type="Proteomes" id="UP000003085"/>
    </source>
</evidence>
<dbReference type="GO" id="GO:0004568">
    <property type="term" value="F:chitinase activity"/>
    <property type="evidence" value="ECO:0007669"/>
    <property type="project" value="InterPro"/>
</dbReference>
<dbReference type="PANTHER" id="PTHR34408">
    <property type="entry name" value="FAMILY PROTEIN, PUTATIVE-RELATED"/>
    <property type="match status" value="1"/>
</dbReference>
<protein>
    <submittedName>
        <fullName evidence="2">Chitinase class I</fullName>
    </submittedName>
</protein>
<dbReference type="EMBL" id="ADMT01000188">
    <property type="protein sequence ID" value="EFF82090.1"/>
    <property type="molecule type" value="Genomic_DNA"/>
</dbReference>
<dbReference type="AlphaFoldDB" id="D4XRN0"/>
<feature type="domain" description="Glycoside hydrolase family 19 catalytic" evidence="1">
    <location>
        <begin position="72"/>
        <end position="151"/>
    </location>
</feature>
<dbReference type="SUPFAM" id="SSF53955">
    <property type="entry name" value="Lysozyme-like"/>
    <property type="match status" value="1"/>
</dbReference>